<keyword evidence="2" id="KW-1185">Reference proteome</keyword>
<protein>
    <submittedName>
        <fullName evidence="1">Uncharacterized protein 121</fullName>
    </submittedName>
</protein>
<organismHost>
    <name type="scientific">Pseudomonas aeruginosa</name>
    <dbReference type="NCBI Taxonomy" id="287"/>
</organismHost>
<name>F8SJZ5_BPPA3</name>
<organism evidence="1 2">
    <name type="scientific">Pseudomonas phage PhiPA3</name>
    <name type="common">Pseudomonas aeruginosa phage PhiPA3</name>
    <dbReference type="NCBI Taxonomy" id="998086"/>
    <lineage>
        <taxon>Viruses</taxon>
        <taxon>Duplodnaviria</taxon>
        <taxon>Heunggongvirae</taxon>
        <taxon>Uroviricota</taxon>
        <taxon>Caudoviricetes</taxon>
        <taxon>Chimalliviridae</taxon>
        <taxon>Miltoncavirus</taxon>
        <taxon>Miltoncavirus PhiPA3</taxon>
    </lineage>
</organism>
<reference evidence="1 2" key="1">
    <citation type="journal article" date="2011" name="Microbiology">
        <title>The Pseudomonas aeruginosa generalized transducing phage phiPA3 is a new member of the phiKZ-like group of 'jumbo' phages, and infects model laboratory strains and clinical isolates from cystic fibrosis patients.</title>
        <authorList>
            <person name="Monson R."/>
            <person name="Foulds I."/>
            <person name="Foweraker J."/>
            <person name="Welch M."/>
            <person name="Salmond G.P."/>
        </authorList>
    </citation>
    <scope>NUCLEOTIDE SEQUENCE [LARGE SCALE GENOMIC DNA]</scope>
</reference>
<evidence type="ECO:0000313" key="1">
    <source>
        <dbReference type="EMBL" id="AEH03545.1"/>
    </source>
</evidence>
<dbReference type="RefSeq" id="YP_009217201.1">
    <property type="nucleotide sequence ID" value="NC_028999.1"/>
</dbReference>
<proteinExistence type="predicted"/>
<accession>F8SJZ5</accession>
<evidence type="ECO:0000313" key="2">
    <source>
        <dbReference type="Proteomes" id="UP000008388"/>
    </source>
</evidence>
<dbReference type="Proteomes" id="UP000008388">
    <property type="component" value="Segment"/>
</dbReference>
<gene>
    <name evidence="1" type="primary">121</name>
</gene>
<dbReference type="EMBL" id="HQ630627">
    <property type="protein sequence ID" value="AEH03545.1"/>
    <property type="molecule type" value="Genomic_DNA"/>
</dbReference>
<dbReference type="KEGG" id="vg:26643650"/>
<sequence length="86" mass="10071">MGTHISGDYTEINFLEFHNRKKQLPSGIYLVVEHDGSHNVARVTSNGLWNEIDWFSVQEWEDLQQREHQARMDDAALDAIMRFDPL</sequence>
<dbReference type="GeneID" id="26643650"/>